<dbReference type="InterPro" id="IPR006121">
    <property type="entry name" value="HMA_dom"/>
</dbReference>
<proteinExistence type="predicted"/>
<dbReference type="EMBL" id="JAVXUO010001882">
    <property type="protein sequence ID" value="KAK2978395.1"/>
    <property type="molecule type" value="Genomic_DNA"/>
</dbReference>
<dbReference type="SUPFAM" id="SSF55008">
    <property type="entry name" value="HMA, heavy metal-associated domain"/>
    <property type="match status" value="1"/>
</dbReference>
<sequence>MIQFQVLNRFTEAPPKLVKDMKQKIVIKVDMHCDKCRSKAMKIAAVAHGVNSVMIEGEDKDKVVVIGDEIDAACLTRSLRKKVGHATLVSVEVVKPKDPQEKEDKKDKSVTIQWPSGYCCQNQYPQLYLCEPVSDPGPPPCSIM</sequence>
<feature type="domain" description="HMA" evidence="2">
    <location>
        <begin position="22"/>
        <end position="91"/>
    </location>
</feature>
<evidence type="ECO:0000256" key="1">
    <source>
        <dbReference type="ARBA" id="ARBA00004170"/>
    </source>
</evidence>
<dbReference type="InterPro" id="IPR042885">
    <property type="entry name" value="HIPP47/16"/>
</dbReference>
<dbReference type="Gene3D" id="3.30.70.100">
    <property type="match status" value="1"/>
</dbReference>
<gene>
    <name evidence="3" type="ORF">RJ640_001932</name>
</gene>
<dbReference type="PROSITE" id="PS50846">
    <property type="entry name" value="HMA_2"/>
    <property type="match status" value="1"/>
</dbReference>
<comment type="caution">
    <text evidence="3">The sequence shown here is derived from an EMBL/GenBank/DDBJ whole genome shotgun (WGS) entry which is preliminary data.</text>
</comment>
<evidence type="ECO:0000313" key="3">
    <source>
        <dbReference type="EMBL" id="KAK2978395.1"/>
    </source>
</evidence>
<evidence type="ECO:0000259" key="2">
    <source>
        <dbReference type="PROSITE" id="PS50846"/>
    </source>
</evidence>
<dbReference type="PANTHER" id="PTHR46932:SF12">
    <property type="entry name" value="HEAVY METAL-ASSOCIATED ISOPRENYLATED PLANT PROTEIN 47"/>
    <property type="match status" value="1"/>
</dbReference>
<reference evidence="3" key="1">
    <citation type="submission" date="2022-12" db="EMBL/GenBank/DDBJ databases">
        <title>Draft genome assemblies for two species of Escallonia (Escalloniales).</title>
        <authorList>
            <person name="Chanderbali A."/>
            <person name="Dervinis C."/>
            <person name="Anghel I."/>
            <person name="Soltis D."/>
            <person name="Soltis P."/>
            <person name="Zapata F."/>
        </authorList>
    </citation>
    <scope>NUCLEOTIDE SEQUENCE</scope>
    <source>
        <strain evidence="3">UCBG92.1500</strain>
        <tissue evidence="3">Leaf</tissue>
    </source>
</reference>
<accession>A0AA88RAJ3</accession>
<organism evidence="3 4">
    <name type="scientific">Escallonia rubra</name>
    <dbReference type="NCBI Taxonomy" id="112253"/>
    <lineage>
        <taxon>Eukaryota</taxon>
        <taxon>Viridiplantae</taxon>
        <taxon>Streptophyta</taxon>
        <taxon>Embryophyta</taxon>
        <taxon>Tracheophyta</taxon>
        <taxon>Spermatophyta</taxon>
        <taxon>Magnoliopsida</taxon>
        <taxon>eudicotyledons</taxon>
        <taxon>Gunneridae</taxon>
        <taxon>Pentapetalae</taxon>
        <taxon>asterids</taxon>
        <taxon>campanulids</taxon>
        <taxon>Escalloniales</taxon>
        <taxon>Escalloniaceae</taxon>
        <taxon>Escallonia</taxon>
    </lineage>
</organism>
<dbReference type="GO" id="GO:0016020">
    <property type="term" value="C:membrane"/>
    <property type="evidence" value="ECO:0007669"/>
    <property type="project" value="UniProtKB-SubCell"/>
</dbReference>
<dbReference type="AlphaFoldDB" id="A0AA88RAJ3"/>
<name>A0AA88RAJ3_9ASTE</name>
<dbReference type="InterPro" id="IPR036163">
    <property type="entry name" value="HMA_dom_sf"/>
</dbReference>
<keyword evidence="4" id="KW-1185">Reference proteome</keyword>
<dbReference type="PANTHER" id="PTHR46932">
    <property type="entry name" value="HEAVY METAL-ASSOCIATED ISOPRENYLATED PLANT PROTEIN 47"/>
    <property type="match status" value="1"/>
</dbReference>
<comment type="subcellular location">
    <subcellularLocation>
        <location evidence="1">Membrane</location>
        <topology evidence="1">Peripheral membrane protein</topology>
    </subcellularLocation>
</comment>
<protein>
    <recommendedName>
        <fullName evidence="2">HMA domain-containing protein</fullName>
    </recommendedName>
</protein>
<dbReference type="GO" id="GO:0009626">
    <property type="term" value="P:plant-type hypersensitive response"/>
    <property type="evidence" value="ECO:0007669"/>
    <property type="project" value="UniProtKB-KW"/>
</dbReference>
<evidence type="ECO:0000313" key="4">
    <source>
        <dbReference type="Proteomes" id="UP001187471"/>
    </source>
</evidence>
<dbReference type="GO" id="GO:0046872">
    <property type="term" value="F:metal ion binding"/>
    <property type="evidence" value="ECO:0007669"/>
    <property type="project" value="InterPro"/>
</dbReference>
<dbReference type="Proteomes" id="UP001187471">
    <property type="component" value="Unassembled WGS sequence"/>
</dbReference>